<dbReference type="PANTHER" id="PTHR31014">
    <property type="entry name" value="MITOCHONDRIAL TRANSLATION SYSTEM COMPONENT PET127-RELATED"/>
    <property type="match status" value="1"/>
</dbReference>
<reference evidence="2 3" key="1">
    <citation type="submission" date="2024-01" db="EMBL/GenBank/DDBJ databases">
        <title>A draft genome for a cacao thread blight-causing isolate of Paramarasmius palmivorus.</title>
        <authorList>
            <person name="Baruah I.K."/>
            <person name="Bukari Y."/>
            <person name="Amoako-Attah I."/>
            <person name="Meinhardt L.W."/>
            <person name="Bailey B.A."/>
            <person name="Cohen S.P."/>
        </authorList>
    </citation>
    <scope>NUCLEOTIDE SEQUENCE [LARGE SCALE GENOMIC DNA]</scope>
    <source>
        <strain evidence="2 3">GH-12</strain>
    </source>
</reference>
<dbReference type="GO" id="GO:0005740">
    <property type="term" value="C:mitochondrial envelope"/>
    <property type="evidence" value="ECO:0007669"/>
    <property type="project" value="TreeGrafter"/>
</dbReference>
<evidence type="ECO:0000256" key="1">
    <source>
        <dbReference type="SAM" id="MobiDB-lite"/>
    </source>
</evidence>
<feature type="region of interest" description="Disordered" evidence="1">
    <location>
        <begin position="76"/>
        <end position="110"/>
    </location>
</feature>
<accession>A0AAW0DXK7</accession>
<dbReference type="Pfam" id="PF08634">
    <property type="entry name" value="Pet127"/>
    <property type="match status" value="1"/>
</dbReference>
<organism evidence="2 3">
    <name type="scientific">Paramarasmius palmivorus</name>
    <dbReference type="NCBI Taxonomy" id="297713"/>
    <lineage>
        <taxon>Eukaryota</taxon>
        <taxon>Fungi</taxon>
        <taxon>Dikarya</taxon>
        <taxon>Basidiomycota</taxon>
        <taxon>Agaricomycotina</taxon>
        <taxon>Agaricomycetes</taxon>
        <taxon>Agaricomycetidae</taxon>
        <taxon>Agaricales</taxon>
        <taxon>Marasmiineae</taxon>
        <taxon>Marasmiaceae</taxon>
        <taxon>Paramarasmius</taxon>
    </lineage>
</organism>
<evidence type="ECO:0000313" key="2">
    <source>
        <dbReference type="EMBL" id="KAK7056725.1"/>
    </source>
</evidence>
<proteinExistence type="predicted"/>
<sequence>MSLVCYARIRLSSRLTWALIARRHNSTTNSSLIEDVSVPRQESPPQKPENDAVTLSRKVLERGKVDTSRITKTLFELLDNPPEEPEAAEQETVSKKKKKKKKNAAALAEKTQGNVSVKHVVEGVVEKPEQGKVKAKDTKPNEGKKKDFPLYSRRLEGLLEEKEQQVLTDLEPITKQSPISVLAHGLDRVLFNPGVHWLRDPRSRVYNFHPVLETIPKVFDFAFERLTGFVRSSRDQDLWSLARREGRQFGGSTSSLSGMLSQIYFLISENKGVDTSTLSKDFSKQASY</sequence>
<protein>
    <submittedName>
        <fullName evidence="2">Uncharacterized protein</fullName>
    </submittedName>
</protein>
<dbReference type="EMBL" id="JAYKXP010000006">
    <property type="protein sequence ID" value="KAK7056725.1"/>
    <property type="molecule type" value="Genomic_DNA"/>
</dbReference>
<name>A0AAW0DXK7_9AGAR</name>
<evidence type="ECO:0000313" key="3">
    <source>
        <dbReference type="Proteomes" id="UP001383192"/>
    </source>
</evidence>
<comment type="caution">
    <text evidence="2">The sequence shown here is derived from an EMBL/GenBank/DDBJ whole genome shotgun (WGS) entry which is preliminary data.</text>
</comment>
<feature type="region of interest" description="Disordered" evidence="1">
    <location>
        <begin position="128"/>
        <end position="147"/>
    </location>
</feature>
<dbReference type="Proteomes" id="UP001383192">
    <property type="component" value="Unassembled WGS sequence"/>
</dbReference>
<keyword evidence="3" id="KW-1185">Reference proteome</keyword>
<gene>
    <name evidence="2" type="ORF">VNI00_002442</name>
</gene>
<feature type="region of interest" description="Disordered" evidence="1">
    <location>
        <begin position="32"/>
        <end position="52"/>
    </location>
</feature>
<dbReference type="InterPro" id="IPR013943">
    <property type="entry name" value="Pet127"/>
</dbReference>
<dbReference type="AlphaFoldDB" id="A0AAW0DXK7"/>
<dbReference type="PANTHER" id="PTHR31014:SF0">
    <property type="entry name" value="MITOCHONDRIAL TRANSLATION SYSTEM COMPONENT PET127-RELATED"/>
    <property type="match status" value="1"/>
</dbReference>
<dbReference type="GO" id="GO:0000964">
    <property type="term" value="P:mitochondrial RNA 5'-end processing"/>
    <property type="evidence" value="ECO:0007669"/>
    <property type="project" value="TreeGrafter"/>
</dbReference>